<reference evidence="5" key="1">
    <citation type="submission" date="2021-03" db="EMBL/GenBank/DDBJ databases">
        <authorList>
            <person name="Kanchanasin P."/>
            <person name="Saeng-In P."/>
            <person name="Phongsopitanun W."/>
            <person name="Yuki M."/>
            <person name="Kudo T."/>
            <person name="Ohkuma M."/>
            <person name="Tanasupawat S."/>
        </authorList>
    </citation>
    <scope>NUCLEOTIDE SEQUENCE</scope>
    <source>
        <strain evidence="5">GKU 128</strain>
    </source>
</reference>
<dbReference type="CDD" id="cd03293">
    <property type="entry name" value="ABC_NrtD_SsuB_transporters"/>
    <property type="match status" value="1"/>
</dbReference>
<evidence type="ECO:0000256" key="2">
    <source>
        <dbReference type="ARBA" id="ARBA00022741"/>
    </source>
</evidence>
<dbReference type="PANTHER" id="PTHR42788:SF19">
    <property type="entry name" value="ALIPHATIC SULFONATES IMPORT ATP-BINDING PROTEIN SSUB 2"/>
    <property type="match status" value="1"/>
</dbReference>
<dbReference type="PANTHER" id="PTHR42788">
    <property type="entry name" value="TAURINE IMPORT ATP-BINDING PROTEIN-RELATED"/>
    <property type="match status" value="1"/>
</dbReference>
<dbReference type="AlphaFoldDB" id="A0A939PNS2"/>
<dbReference type="SMART" id="SM00382">
    <property type="entry name" value="AAA"/>
    <property type="match status" value="1"/>
</dbReference>
<evidence type="ECO:0000259" key="4">
    <source>
        <dbReference type="PROSITE" id="PS50893"/>
    </source>
</evidence>
<dbReference type="InterPro" id="IPR003439">
    <property type="entry name" value="ABC_transporter-like_ATP-bd"/>
</dbReference>
<accession>A0A939PNS2</accession>
<sequence length="252" mass="27890">MTDQKAPPAALLHLRAVAKTFPNGTEALAPVDLAMAGGEFVSLLGPSGCGKSTLLRIIAGLTEPSSGTVELPDEHRRAFVFQDPTLLPWRTVDRNARLLLELEGVPKAERLERASAALKMVGLAGFEKSYPRNLSGGMRMRLSLARALALRPKFFLMDEPFSALDEITRESLQDELLRIWGSEGFTSVFVTHNLYEAIYLSHRVVVMSPRPGRIERIFEIPFEYPRSPELRSTPEFSALGAEVAACLREVSR</sequence>
<dbReference type="GO" id="GO:0005524">
    <property type="term" value="F:ATP binding"/>
    <property type="evidence" value="ECO:0007669"/>
    <property type="project" value="UniProtKB-KW"/>
</dbReference>
<keyword evidence="2" id="KW-0547">Nucleotide-binding</keyword>
<organism evidence="5 6">
    <name type="scientific">Actinomadura barringtoniae</name>
    <dbReference type="NCBI Taxonomy" id="1427535"/>
    <lineage>
        <taxon>Bacteria</taxon>
        <taxon>Bacillati</taxon>
        <taxon>Actinomycetota</taxon>
        <taxon>Actinomycetes</taxon>
        <taxon>Streptosporangiales</taxon>
        <taxon>Thermomonosporaceae</taxon>
        <taxon>Actinomadura</taxon>
    </lineage>
</organism>
<evidence type="ECO:0000256" key="3">
    <source>
        <dbReference type="ARBA" id="ARBA00022840"/>
    </source>
</evidence>
<keyword evidence="6" id="KW-1185">Reference proteome</keyword>
<dbReference type="Pfam" id="PF00005">
    <property type="entry name" value="ABC_tran"/>
    <property type="match status" value="1"/>
</dbReference>
<dbReference type="InterPro" id="IPR027417">
    <property type="entry name" value="P-loop_NTPase"/>
</dbReference>
<dbReference type="PROSITE" id="PS50893">
    <property type="entry name" value="ABC_TRANSPORTER_2"/>
    <property type="match status" value="1"/>
</dbReference>
<keyword evidence="1" id="KW-0813">Transport</keyword>
<dbReference type="Proteomes" id="UP000669179">
    <property type="component" value="Unassembled WGS sequence"/>
</dbReference>
<dbReference type="InterPro" id="IPR050166">
    <property type="entry name" value="ABC_transporter_ATP-bind"/>
</dbReference>
<dbReference type="GO" id="GO:0016887">
    <property type="term" value="F:ATP hydrolysis activity"/>
    <property type="evidence" value="ECO:0007669"/>
    <property type="project" value="InterPro"/>
</dbReference>
<dbReference type="InterPro" id="IPR003593">
    <property type="entry name" value="AAA+_ATPase"/>
</dbReference>
<comment type="caution">
    <text evidence="5">The sequence shown here is derived from an EMBL/GenBank/DDBJ whole genome shotgun (WGS) entry which is preliminary data.</text>
</comment>
<evidence type="ECO:0000313" key="6">
    <source>
        <dbReference type="Proteomes" id="UP000669179"/>
    </source>
</evidence>
<dbReference type="SUPFAM" id="SSF52540">
    <property type="entry name" value="P-loop containing nucleoside triphosphate hydrolases"/>
    <property type="match status" value="1"/>
</dbReference>
<evidence type="ECO:0000256" key="1">
    <source>
        <dbReference type="ARBA" id="ARBA00022448"/>
    </source>
</evidence>
<dbReference type="RefSeq" id="WP_208263974.1">
    <property type="nucleotide sequence ID" value="NZ_JAGEOJ010000041.1"/>
</dbReference>
<keyword evidence="3 5" id="KW-0067">ATP-binding</keyword>
<dbReference type="PROSITE" id="PS00211">
    <property type="entry name" value="ABC_TRANSPORTER_1"/>
    <property type="match status" value="1"/>
</dbReference>
<gene>
    <name evidence="5" type="ORF">J4573_52335</name>
</gene>
<feature type="domain" description="ABC transporter" evidence="4">
    <location>
        <begin position="12"/>
        <end position="234"/>
    </location>
</feature>
<protein>
    <submittedName>
        <fullName evidence="5">ABC transporter ATP-binding protein</fullName>
    </submittedName>
</protein>
<dbReference type="Gene3D" id="3.40.50.300">
    <property type="entry name" value="P-loop containing nucleotide triphosphate hydrolases"/>
    <property type="match status" value="1"/>
</dbReference>
<proteinExistence type="predicted"/>
<evidence type="ECO:0000313" key="5">
    <source>
        <dbReference type="EMBL" id="MBO2455747.1"/>
    </source>
</evidence>
<name>A0A939PNS2_9ACTN</name>
<dbReference type="InterPro" id="IPR017871">
    <property type="entry name" value="ABC_transporter-like_CS"/>
</dbReference>
<dbReference type="EMBL" id="JAGEOJ010000041">
    <property type="protein sequence ID" value="MBO2455747.1"/>
    <property type="molecule type" value="Genomic_DNA"/>
</dbReference>